<protein>
    <submittedName>
        <fullName evidence="1">ISNCY family transposase</fullName>
    </submittedName>
</protein>
<name>A0ABD5QLY7_9EURY</name>
<feature type="non-terminal residue" evidence="1">
    <location>
        <position position="58"/>
    </location>
</feature>
<keyword evidence="2" id="KW-1185">Reference proteome</keyword>
<sequence>MKPDITPAVDDDAPALAGAIVLHAEKVCETADHLWRVLGDVSIPIDGLTDARQQHKVT</sequence>
<proteinExistence type="predicted"/>
<organism evidence="1 2">
    <name type="scientific">Saliphagus infecundisoli</name>
    <dbReference type="NCBI Taxonomy" id="1849069"/>
    <lineage>
        <taxon>Archaea</taxon>
        <taxon>Methanobacteriati</taxon>
        <taxon>Methanobacteriota</taxon>
        <taxon>Stenosarchaea group</taxon>
        <taxon>Halobacteria</taxon>
        <taxon>Halobacteriales</taxon>
        <taxon>Natrialbaceae</taxon>
        <taxon>Saliphagus</taxon>
    </lineage>
</organism>
<dbReference type="AlphaFoldDB" id="A0ABD5QLY7"/>
<evidence type="ECO:0000313" key="1">
    <source>
        <dbReference type="EMBL" id="MFC4990604.1"/>
    </source>
</evidence>
<dbReference type="Proteomes" id="UP001595925">
    <property type="component" value="Unassembled WGS sequence"/>
</dbReference>
<reference evidence="1 2" key="1">
    <citation type="journal article" date="2019" name="Int. J. Syst. Evol. Microbiol.">
        <title>The Global Catalogue of Microorganisms (GCM) 10K type strain sequencing project: providing services to taxonomists for standard genome sequencing and annotation.</title>
        <authorList>
            <consortium name="The Broad Institute Genomics Platform"/>
            <consortium name="The Broad Institute Genome Sequencing Center for Infectious Disease"/>
            <person name="Wu L."/>
            <person name="Ma J."/>
        </authorList>
    </citation>
    <scope>NUCLEOTIDE SEQUENCE [LARGE SCALE GENOMIC DNA]</scope>
    <source>
        <strain evidence="1 2">CGMCC 1.15824</strain>
    </source>
</reference>
<gene>
    <name evidence="1" type="ORF">ACFPFO_23230</name>
</gene>
<comment type="caution">
    <text evidence="1">The sequence shown here is derived from an EMBL/GenBank/DDBJ whole genome shotgun (WGS) entry which is preliminary data.</text>
</comment>
<evidence type="ECO:0000313" key="2">
    <source>
        <dbReference type="Proteomes" id="UP001595925"/>
    </source>
</evidence>
<dbReference type="EMBL" id="JBHSJG010000086">
    <property type="protein sequence ID" value="MFC4990604.1"/>
    <property type="molecule type" value="Genomic_DNA"/>
</dbReference>
<accession>A0ABD5QLY7</accession>